<dbReference type="AlphaFoldDB" id="A0AAV2FJG6"/>
<accession>A0AAV2FJG6</accession>
<dbReference type="EMBL" id="OZ034819">
    <property type="protein sequence ID" value="CAL1398444.1"/>
    <property type="molecule type" value="Genomic_DNA"/>
</dbReference>
<reference evidence="1 2" key="1">
    <citation type="submission" date="2024-04" db="EMBL/GenBank/DDBJ databases">
        <authorList>
            <person name="Fracassetti M."/>
        </authorList>
    </citation>
    <scope>NUCLEOTIDE SEQUENCE [LARGE SCALE GENOMIC DNA]</scope>
</reference>
<proteinExistence type="predicted"/>
<protein>
    <submittedName>
        <fullName evidence="1">Uncharacterized protein</fullName>
    </submittedName>
</protein>
<organism evidence="1 2">
    <name type="scientific">Linum trigynum</name>
    <dbReference type="NCBI Taxonomy" id="586398"/>
    <lineage>
        <taxon>Eukaryota</taxon>
        <taxon>Viridiplantae</taxon>
        <taxon>Streptophyta</taxon>
        <taxon>Embryophyta</taxon>
        <taxon>Tracheophyta</taxon>
        <taxon>Spermatophyta</taxon>
        <taxon>Magnoliopsida</taxon>
        <taxon>eudicotyledons</taxon>
        <taxon>Gunneridae</taxon>
        <taxon>Pentapetalae</taxon>
        <taxon>rosids</taxon>
        <taxon>fabids</taxon>
        <taxon>Malpighiales</taxon>
        <taxon>Linaceae</taxon>
        <taxon>Linum</taxon>
    </lineage>
</organism>
<name>A0AAV2FJG6_9ROSI</name>
<dbReference type="Proteomes" id="UP001497516">
    <property type="component" value="Chromosome 6"/>
</dbReference>
<gene>
    <name evidence="1" type="ORF">LTRI10_LOCUS38677</name>
</gene>
<sequence>MTKKNAIELEFARKKVSKEISFFHQIGLWAHEKFGLKCNFSLHQWPMRGREVALELFDREERHRVGICKKKGL</sequence>
<keyword evidence="2" id="KW-1185">Reference proteome</keyword>
<evidence type="ECO:0000313" key="1">
    <source>
        <dbReference type="EMBL" id="CAL1398444.1"/>
    </source>
</evidence>
<evidence type="ECO:0000313" key="2">
    <source>
        <dbReference type="Proteomes" id="UP001497516"/>
    </source>
</evidence>